<sequence length="67" mass="6924">MLVHRVIPPLAVALVAVAFLLAGIAASLVTSAVGGAVPHPVTLLDLTLNQVIHFDARLLACPTVMNM</sequence>
<gene>
    <name evidence="1" type="ORF">Pa4123_66980</name>
</gene>
<keyword evidence="2" id="KW-1185">Reference proteome</keyword>
<evidence type="ECO:0000313" key="2">
    <source>
        <dbReference type="Proteomes" id="UP001144280"/>
    </source>
</evidence>
<proteinExistence type="predicted"/>
<protein>
    <submittedName>
        <fullName evidence="1">Uncharacterized protein</fullName>
    </submittedName>
</protein>
<name>A0ABQ5R6B6_9ACTN</name>
<reference evidence="1" key="1">
    <citation type="submission" date="2022-12" db="EMBL/GenBank/DDBJ databases">
        <title>New Phytohabitans aurantiacus sp. RD004123 nov., an actinomycete isolated from soil.</title>
        <authorList>
            <person name="Triningsih D.W."/>
            <person name="Harunari E."/>
            <person name="Igarashi Y."/>
        </authorList>
    </citation>
    <scope>NUCLEOTIDE SEQUENCE</scope>
    <source>
        <strain evidence="1">RD004123</strain>
    </source>
</reference>
<organism evidence="1 2">
    <name type="scientific">Phytohabitans aurantiacus</name>
    <dbReference type="NCBI Taxonomy" id="3016789"/>
    <lineage>
        <taxon>Bacteria</taxon>
        <taxon>Bacillati</taxon>
        <taxon>Actinomycetota</taxon>
        <taxon>Actinomycetes</taxon>
        <taxon>Micromonosporales</taxon>
        <taxon>Micromonosporaceae</taxon>
    </lineage>
</organism>
<dbReference type="RefSeq" id="WP_281902441.1">
    <property type="nucleotide sequence ID" value="NZ_BSDI01000044.1"/>
</dbReference>
<comment type="caution">
    <text evidence="1">The sequence shown here is derived from an EMBL/GenBank/DDBJ whole genome shotgun (WGS) entry which is preliminary data.</text>
</comment>
<dbReference type="Proteomes" id="UP001144280">
    <property type="component" value="Unassembled WGS sequence"/>
</dbReference>
<dbReference type="EMBL" id="BSDI01000044">
    <property type="protein sequence ID" value="GLI01422.1"/>
    <property type="molecule type" value="Genomic_DNA"/>
</dbReference>
<evidence type="ECO:0000313" key="1">
    <source>
        <dbReference type="EMBL" id="GLI01422.1"/>
    </source>
</evidence>
<accession>A0ABQ5R6B6</accession>